<reference evidence="3" key="1">
    <citation type="submission" date="2016-10" db="EMBL/GenBank/DDBJ databases">
        <authorList>
            <person name="Varghese N."/>
            <person name="Submissions S."/>
        </authorList>
    </citation>
    <scope>NUCLEOTIDE SEQUENCE [LARGE SCALE GENOMIC DNA]</scope>
    <source>
        <strain evidence="3">DSM 17044</strain>
    </source>
</reference>
<feature type="domain" description="Dienelactone hydrolase" evidence="1">
    <location>
        <begin position="25"/>
        <end position="236"/>
    </location>
</feature>
<protein>
    <submittedName>
        <fullName evidence="2">Dienelactone hydrolase</fullName>
    </submittedName>
</protein>
<evidence type="ECO:0000313" key="2">
    <source>
        <dbReference type="EMBL" id="SEM24276.1"/>
    </source>
</evidence>
<dbReference type="PANTHER" id="PTHR22946">
    <property type="entry name" value="DIENELACTONE HYDROLASE DOMAIN-CONTAINING PROTEIN-RELATED"/>
    <property type="match status" value="1"/>
</dbReference>
<dbReference type="AlphaFoldDB" id="A0A1H7WRW5"/>
<dbReference type="SUPFAM" id="SSF53474">
    <property type="entry name" value="alpha/beta-Hydrolases"/>
    <property type="match status" value="1"/>
</dbReference>
<dbReference type="InterPro" id="IPR002925">
    <property type="entry name" value="Dienelactn_hydro"/>
</dbReference>
<dbReference type="EMBL" id="FOAP01000013">
    <property type="protein sequence ID" value="SEM24276.1"/>
    <property type="molecule type" value="Genomic_DNA"/>
</dbReference>
<proteinExistence type="predicted"/>
<dbReference type="OrthoDB" id="9787933at2"/>
<dbReference type="RefSeq" id="WP_075008807.1">
    <property type="nucleotide sequence ID" value="NZ_FOAP01000013.1"/>
</dbReference>
<dbReference type="InterPro" id="IPR050261">
    <property type="entry name" value="FrsA_esterase"/>
</dbReference>
<organism evidence="2 3">
    <name type="scientific">Stigmatella aurantiaca</name>
    <dbReference type="NCBI Taxonomy" id="41"/>
    <lineage>
        <taxon>Bacteria</taxon>
        <taxon>Pseudomonadati</taxon>
        <taxon>Myxococcota</taxon>
        <taxon>Myxococcia</taxon>
        <taxon>Myxococcales</taxon>
        <taxon>Cystobacterineae</taxon>
        <taxon>Archangiaceae</taxon>
        <taxon>Stigmatella</taxon>
    </lineage>
</organism>
<evidence type="ECO:0000259" key="1">
    <source>
        <dbReference type="Pfam" id="PF01738"/>
    </source>
</evidence>
<dbReference type="PANTHER" id="PTHR22946:SF0">
    <property type="entry name" value="DIENELACTONE HYDROLASE DOMAIN-CONTAINING PROTEIN"/>
    <property type="match status" value="1"/>
</dbReference>
<name>A0A1H7WRW5_STIAU</name>
<accession>A0A1H7WRW5</accession>
<dbReference type="Proteomes" id="UP000182719">
    <property type="component" value="Unassembled WGS sequence"/>
</dbReference>
<gene>
    <name evidence="2" type="ORF">SAMN05444354_113158</name>
</gene>
<evidence type="ECO:0000313" key="3">
    <source>
        <dbReference type="Proteomes" id="UP000182719"/>
    </source>
</evidence>
<dbReference type="GO" id="GO:0016787">
    <property type="term" value="F:hydrolase activity"/>
    <property type="evidence" value="ECO:0007669"/>
    <property type="project" value="UniProtKB-KW"/>
</dbReference>
<sequence length="239" mass="25789">MAIQSQRFSYDAGGVESAAFLTWDDAVKGPLPGVLVSPTVRGPTPFEEERAGRLAALGYAAIVLDPYGIAARAAPNPDNFGLMNALLQNRALLQARLGAAADALKARKEVDSARLAAIGFCFGGLCALDLARTRTDILGAAPFHGVFTPSPVPTLDRITAKVLALHGWEDPLAKPEDVRALADELTAKGCDWQIHAYGQTTHAFTNPQANDRQKGMSYRAEADRRSWVSLQNFLEELFR</sequence>
<keyword evidence="2" id="KW-0378">Hydrolase</keyword>
<dbReference type="Gene3D" id="3.40.50.1820">
    <property type="entry name" value="alpha/beta hydrolase"/>
    <property type="match status" value="1"/>
</dbReference>
<dbReference type="Pfam" id="PF01738">
    <property type="entry name" value="DLH"/>
    <property type="match status" value="1"/>
</dbReference>
<dbReference type="InterPro" id="IPR029058">
    <property type="entry name" value="AB_hydrolase_fold"/>
</dbReference>
<keyword evidence="3" id="KW-1185">Reference proteome</keyword>